<evidence type="ECO:0000256" key="4">
    <source>
        <dbReference type="ARBA" id="ARBA00023125"/>
    </source>
</evidence>
<keyword evidence="2" id="KW-0805">Transcription regulation</keyword>
<dbReference type="AlphaFoldDB" id="A0A317JPA1"/>
<dbReference type="InterPro" id="IPR036388">
    <property type="entry name" value="WH-like_DNA-bd_sf"/>
</dbReference>
<dbReference type="InterPro" id="IPR013324">
    <property type="entry name" value="RNA_pol_sigma_r3/r4-like"/>
</dbReference>
<gene>
    <name evidence="8" type="ORF">C5B42_01865</name>
</gene>
<dbReference type="InterPro" id="IPR039425">
    <property type="entry name" value="RNA_pol_sigma-70-like"/>
</dbReference>
<evidence type="ECO:0000313" key="8">
    <source>
        <dbReference type="EMBL" id="PWU23754.1"/>
    </source>
</evidence>
<feature type="domain" description="RNA polymerase sigma factor 70 region 4 type 2" evidence="7">
    <location>
        <begin position="120"/>
        <end position="168"/>
    </location>
</feature>
<comment type="caution">
    <text evidence="8">The sequence shown here is derived from an EMBL/GenBank/DDBJ whole genome shotgun (WGS) entry which is preliminary data.</text>
</comment>
<dbReference type="InterPro" id="IPR013325">
    <property type="entry name" value="RNA_pol_sigma_r2"/>
</dbReference>
<dbReference type="SUPFAM" id="SSF88946">
    <property type="entry name" value="Sigma2 domain of RNA polymerase sigma factors"/>
    <property type="match status" value="1"/>
</dbReference>
<dbReference type="SUPFAM" id="SSF88659">
    <property type="entry name" value="Sigma3 and sigma4 domains of RNA polymerase sigma factors"/>
    <property type="match status" value="1"/>
</dbReference>
<dbReference type="InterPro" id="IPR014284">
    <property type="entry name" value="RNA_pol_sigma-70_dom"/>
</dbReference>
<accession>A0A317JPA1</accession>
<dbReference type="InterPro" id="IPR007627">
    <property type="entry name" value="RNA_pol_sigma70_r2"/>
</dbReference>
<dbReference type="GO" id="GO:0006352">
    <property type="term" value="P:DNA-templated transcription initiation"/>
    <property type="evidence" value="ECO:0007669"/>
    <property type="project" value="InterPro"/>
</dbReference>
<evidence type="ECO:0000259" key="6">
    <source>
        <dbReference type="Pfam" id="PF04542"/>
    </source>
</evidence>
<evidence type="ECO:0000256" key="2">
    <source>
        <dbReference type="ARBA" id="ARBA00023015"/>
    </source>
</evidence>
<dbReference type="EMBL" id="PSRQ01000023">
    <property type="protein sequence ID" value="PWU23754.1"/>
    <property type="molecule type" value="Genomic_DNA"/>
</dbReference>
<dbReference type="Pfam" id="PF08281">
    <property type="entry name" value="Sigma70_r4_2"/>
    <property type="match status" value="1"/>
</dbReference>
<evidence type="ECO:0000256" key="1">
    <source>
        <dbReference type="ARBA" id="ARBA00010641"/>
    </source>
</evidence>
<dbReference type="GO" id="GO:0016987">
    <property type="term" value="F:sigma factor activity"/>
    <property type="evidence" value="ECO:0007669"/>
    <property type="project" value="UniProtKB-KW"/>
</dbReference>
<evidence type="ECO:0000259" key="7">
    <source>
        <dbReference type="Pfam" id="PF08281"/>
    </source>
</evidence>
<evidence type="ECO:0000313" key="9">
    <source>
        <dbReference type="Proteomes" id="UP000246104"/>
    </source>
</evidence>
<keyword evidence="5" id="KW-0804">Transcription</keyword>
<evidence type="ECO:0000256" key="3">
    <source>
        <dbReference type="ARBA" id="ARBA00023082"/>
    </source>
</evidence>
<dbReference type="PANTHER" id="PTHR43133:SF8">
    <property type="entry name" value="RNA POLYMERASE SIGMA FACTOR HI_1459-RELATED"/>
    <property type="match status" value="1"/>
</dbReference>
<dbReference type="NCBIfam" id="TIGR02937">
    <property type="entry name" value="sigma70-ECF"/>
    <property type="match status" value="1"/>
</dbReference>
<reference evidence="8 9" key="1">
    <citation type="submission" date="2018-02" db="EMBL/GenBank/DDBJ databases">
        <title>Genomic Reconstructions from Amazon Rainforest and Pasture Soil Reveal Novel Insights into the Physiology of Candidate Phyla in Tropical Sites.</title>
        <authorList>
            <person name="Kroeger M.E."/>
            <person name="Delmont T."/>
            <person name="Eren A.M."/>
            <person name="Guo J."/>
            <person name="Meyer K.M."/>
            <person name="Khan K."/>
            <person name="Rodrigues J.L.M."/>
            <person name="Bohannan B.J.M."/>
            <person name="Tringe S."/>
            <person name="Borges C.D."/>
            <person name="Tiedje J."/>
            <person name="Tsai S.M."/>
            <person name="Nusslein K."/>
        </authorList>
    </citation>
    <scope>NUCLEOTIDE SEQUENCE [LARGE SCALE GENOMIC DNA]</scope>
    <source>
        <strain evidence="8">Amazon FNV 2010 28 9</strain>
    </source>
</reference>
<dbReference type="Gene3D" id="1.10.10.10">
    <property type="entry name" value="Winged helix-like DNA-binding domain superfamily/Winged helix DNA-binding domain"/>
    <property type="match status" value="1"/>
</dbReference>
<keyword evidence="4" id="KW-0238">DNA-binding</keyword>
<proteinExistence type="inferred from homology"/>
<dbReference type="Gene3D" id="1.10.1740.10">
    <property type="match status" value="1"/>
</dbReference>
<evidence type="ECO:0008006" key="10">
    <source>
        <dbReference type="Google" id="ProtNLM"/>
    </source>
</evidence>
<keyword evidence="3" id="KW-0731">Sigma factor</keyword>
<evidence type="ECO:0000256" key="5">
    <source>
        <dbReference type="ARBA" id="ARBA00023163"/>
    </source>
</evidence>
<comment type="similarity">
    <text evidence="1">Belongs to the sigma-70 factor family. ECF subfamily.</text>
</comment>
<sequence length="182" mass="20711">MFGTDTPSFINAMKKGEQRAIRAWYTTYAPKLASFFSSRTRVASDVDELVHDTFLSCLSSLPLFRAESGLWSWMMGIARHELSDYYRKLYAKRVIHALPLGDTLLEAAEKQTSGKHEDTLATLARLPKTVAELLRLKYIDKQPVEQIAQALSIEPHAVQGRLYRARKAFKKLYDEIAEAENT</sequence>
<name>A0A317JPA1_9BACT</name>
<dbReference type="PANTHER" id="PTHR43133">
    <property type="entry name" value="RNA POLYMERASE ECF-TYPE SIGMA FACTO"/>
    <property type="match status" value="1"/>
</dbReference>
<dbReference type="InterPro" id="IPR013249">
    <property type="entry name" value="RNA_pol_sigma70_r4_t2"/>
</dbReference>
<dbReference type="Proteomes" id="UP000246104">
    <property type="component" value="Unassembled WGS sequence"/>
</dbReference>
<protein>
    <recommendedName>
        <fullName evidence="10">RNA polymerase sigma factor</fullName>
    </recommendedName>
</protein>
<organism evidence="8 9">
    <name type="scientific">Candidatus Cerribacteria bacterium 'Amazon FNV 2010 28 9'</name>
    <dbReference type="NCBI Taxonomy" id="2081795"/>
    <lineage>
        <taxon>Bacteria</taxon>
        <taxon>Candidatus Cerribacteria</taxon>
    </lineage>
</organism>
<dbReference type="GO" id="GO:0003677">
    <property type="term" value="F:DNA binding"/>
    <property type="evidence" value="ECO:0007669"/>
    <property type="project" value="UniProtKB-KW"/>
</dbReference>
<dbReference type="Pfam" id="PF04542">
    <property type="entry name" value="Sigma70_r2"/>
    <property type="match status" value="1"/>
</dbReference>
<feature type="domain" description="RNA polymerase sigma-70 region 2" evidence="6">
    <location>
        <begin position="25"/>
        <end position="88"/>
    </location>
</feature>